<proteinExistence type="predicted"/>
<protein>
    <submittedName>
        <fullName evidence="1">DH200=94 genomic scaffold, scaffold_816</fullName>
    </submittedName>
</protein>
<dbReference type="STRING" id="49390.A0A068VJY2"/>
<dbReference type="EMBL" id="HG739900">
    <property type="protein sequence ID" value="CDP19983.1"/>
    <property type="molecule type" value="Genomic_DNA"/>
</dbReference>
<dbReference type="PhylomeDB" id="A0A068VJY2"/>
<organism evidence="1 2">
    <name type="scientific">Coffea canephora</name>
    <name type="common">Robusta coffee</name>
    <dbReference type="NCBI Taxonomy" id="49390"/>
    <lineage>
        <taxon>Eukaryota</taxon>
        <taxon>Viridiplantae</taxon>
        <taxon>Streptophyta</taxon>
        <taxon>Embryophyta</taxon>
        <taxon>Tracheophyta</taxon>
        <taxon>Spermatophyta</taxon>
        <taxon>Magnoliopsida</taxon>
        <taxon>eudicotyledons</taxon>
        <taxon>Gunneridae</taxon>
        <taxon>Pentapetalae</taxon>
        <taxon>asterids</taxon>
        <taxon>lamiids</taxon>
        <taxon>Gentianales</taxon>
        <taxon>Rubiaceae</taxon>
        <taxon>Ixoroideae</taxon>
        <taxon>Gardenieae complex</taxon>
        <taxon>Bertiereae - Coffeeae clade</taxon>
        <taxon>Coffeeae</taxon>
        <taxon>Coffea</taxon>
    </lineage>
</organism>
<dbReference type="PANTHER" id="PTHR33070:SF120">
    <property type="entry name" value="EXPRESSED PROTEIN"/>
    <property type="match status" value="1"/>
</dbReference>
<accession>A0A068VJY2</accession>
<evidence type="ECO:0000313" key="2">
    <source>
        <dbReference type="Proteomes" id="UP000295252"/>
    </source>
</evidence>
<gene>
    <name evidence="1" type="ORF">GSCOC_T00010608001</name>
</gene>
<dbReference type="GO" id="GO:0048364">
    <property type="term" value="P:root development"/>
    <property type="evidence" value="ECO:0007669"/>
    <property type="project" value="InterPro"/>
</dbReference>
<sequence>MANSSVSFGLQYTARSISLPSRLHPNAIRFEAELNKLKNWEASSISITEPLCEVAIQAGLVGLAELCNCTEDLMQSSTAQAALIQHQNGIVVEESLERSVELLDSCGIVRDLFFSVKEHVQELQSALRRKNGDASIGKDISRYLCFRKQVKKEVAKSLRSLKHMESRIGSSHDVLDIDHHLAMVIRVFREVTVITTSVLRSLLVFLSSPASARTKPSGWSLISKLMLTKSAVANKSHVLNNIECADLALTSLQGHIKNGGIKADVQLARKQLQMLDTSIEGLETGVEGLFRQLVRYRVTLLNMLIH</sequence>
<evidence type="ECO:0000313" key="1">
    <source>
        <dbReference type="EMBL" id="CDP19983.1"/>
    </source>
</evidence>
<name>A0A068VJY2_COFCA</name>
<dbReference type="Pfam" id="PF03087">
    <property type="entry name" value="BPS1"/>
    <property type="match status" value="1"/>
</dbReference>
<dbReference type="OrthoDB" id="1701699at2759"/>
<dbReference type="OMA" id="DISRYLC"/>
<dbReference type="PANTHER" id="PTHR33070">
    <property type="entry name" value="OS06G0725500 PROTEIN"/>
    <property type="match status" value="1"/>
</dbReference>
<dbReference type="Gramene" id="CDP19983">
    <property type="protein sequence ID" value="CDP19983"/>
    <property type="gene ID" value="GSCOC_T00010608001"/>
</dbReference>
<reference evidence="2" key="1">
    <citation type="journal article" date="2014" name="Science">
        <title>The coffee genome provides insight into the convergent evolution of caffeine biosynthesis.</title>
        <authorList>
            <person name="Denoeud F."/>
            <person name="Carretero-Paulet L."/>
            <person name="Dereeper A."/>
            <person name="Droc G."/>
            <person name="Guyot R."/>
            <person name="Pietrella M."/>
            <person name="Zheng C."/>
            <person name="Alberti A."/>
            <person name="Anthony F."/>
            <person name="Aprea G."/>
            <person name="Aury J.M."/>
            <person name="Bento P."/>
            <person name="Bernard M."/>
            <person name="Bocs S."/>
            <person name="Campa C."/>
            <person name="Cenci A."/>
            <person name="Combes M.C."/>
            <person name="Crouzillat D."/>
            <person name="Da Silva C."/>
            <person name="Daddiego L."/>
            <person name="De Bellis F."/>
            <person name="Dussert S."/>
            <person name="Garsmeur O."/>
            <person name="Gayraud T."/>
            <person name="Guignon V."/>
            <person name="Jahn K."/>
            <person name="Jamilloux V."/>
            <person name="Joet T."/>
            <person name="Labadie K."/>
            <person name="Lan T."/>
            <person name="Leclercq J."/>
            <person name="Lepelley M."/>
            <person name="Leroy T."/>
            <person name="Li L.T."/>
            <person name="Librado P."/>
            <person name="Lopez L."/>
            <person name="Munoz A."/>
            <person name="Noel B."/>
            <person name="Pallavicini A."/>
            <person name="Perrotta G."/>
            <person name="Poncet V."/>
            <person name="Pot D."/>
            <person name="Priyono X."/>
            <person name="Rigoreau M."/>
            <person name="Rouard M."/>
            <person name="Rozas J."/>
            <person name="Tranchant-Dubreuil C."/>
            <person name="VanBuren R."/>
            <person name="Zhang Q."/>
            <person name="Andrade A.C."/>
            <person name="Argout X."/>
            <person name="Bertrand B."/>
            <person name="de Kochko A."/>
            <person name="Graziosi G."/>
            <person name="Henry R.J."/>
            <person name="Jayarama X."/>
            <person name="Ming R."/>
            <person name="Nagai C."/>
            <person name="Rounsley S."/>
            <person name="Sankoff D."/>
            <person name="Giuliano G."/>
            <person name="Albert V.A."/>
            <person name="Wincker P."/>
            <person name="Lashermes P."/>
        </authorList>
    </citation>
    <scope>NUCLEOTIDE SEQUENCE [LARGE SCALE GENOMIC DNA]</scope>
    <source>
        <strain evidence="2">cv. DH200-94</strain>
    </source>
</reference>
<dbReference type="InterPro" id="IPR004320">
    <property type="entry name" value="BPS1_pln"/>
</dbReference>
<dbReference type="GO" id="GO:0048367">
    <property type="term" value="P:shoot system development"/>
    <property type="evidence" value="ECO:0007669"/>
    <property type="project" value="InterPro"/>
</dbReference>
<dbReference type="Proteomes" id="UP000295252">
    <property type="component" value="Unassembled WGS sequence"/>
</dbReference>
<dbReference type="InParanoid" id="A0A068VJY2"/>
<keyword evidence="2" id="KW-1185">Reference proteome</keyword>
<dbReference type="AlphaFoldDB" id="A0A068VJY2"/>